<keyword evidence="2" id="KW-1185">Reference proteome</keyword>
<proteinExistence type="predicted"/>
<dbReference type="Proteomes" id="UP000637074">
    <property type="component" value="Unassembled WGS sequence"/>
</dbReference>
<gene>
    <name evidence="1" type="ORF">AM1BK_34650</name>
</gene>
<evidence type="ECO:0000313" key="1">
    <source>
        <dbReference type="EMBL" id="GHH99922.1"/>
    </source>
</evidence>
<accession>A0ABQ3N8F6</accession>
<comment type="caution">
    <text evidence="1">The sequence shown here is derived from an EMBL/GenBank/DDBJ whole genome shotgun (WGS) entry which is preliminary data.</text>
</comment>
<name>A0ABQ3N8F6_9BACI</name>
<evidence type="ECO:0000313" key="2">
    <source>
        <dbReference type="Proteomes" id="UP000637074"/>
    </source>
</evidence>
<organism evidence="1 2">
    <name type="scientific">Neobacillus kokaensis</name>
    <dbReference type="NCBI Taxonomy" id="2759023"/>
    <lineage>
        <taxon>Bacteria</taxon>
        <taxon>Bacillati</taxon>
        <taxon>Bacillota</taxon>
        <taxon>Bacilli</taxon>
        <taxon>Bacillales</taxon>
        <taxon>Bacillaceae</taxon>
        <taxon>Neobacillus</taxon>
    </lineage>
</organism>
<sequence length="54" mass="6076">MLYFTFTNLIGFQLEQSSAIGNKADEFQKGIEIARIISDVNLCLLCNNYICGEI</sequence>
<dbReference type="EMBL" id="BNDS01000016">
    <property type="protein sequence ID" value="GHH99922.1"/>
    <property type="molecule type" value="Genomic_DNA"/>
</dbReference>
<reference evidence="1 2" key="1">
    <citation type="journal article" date="2022" name="Int. J. Syst. Evol. Microbiol.">
        <title>Neobacillus kokaensis sp. nov., isolated from soil.</title>
        <authorList>
            <person name="Yuki K."/>
            <person name="Matsubara H."/>
            <person name="Yamaguchi S."/>
        </authorList>
    </citation>
    <scope>NUCLEOTIDE SEQUENCE [LARGE SCALE GENOMIC DNA]</scope>
    <source>
        <strain evidence="1 2">LOB 377</strain>
    </source>
</reference>
<protein>
    <submittedName>
        <fullName evidence="1">Uncharacterized protein</fullName>
    </submittedName>
</protein>